<keyword evidence="4" id="KW-0998">Cell outer membrane</keyword>
<dbReference type="RefSeq" id="WP_206369871.1">
    <property type="nucleotide sequence ID" value="NZ_CAWPTM010000022.1"/>
</dbReference>
<feature type="domain" description="Solute-binding protein family 3/N-terminal" evidence="6">
    <location>
        <begin position="43"/>
        <end position="281"/>
    </location>
</feature>
<evidence type="ECO:0000313" key="7">
    <source>
        <dbReference type="EMBL" id="MBN3578136.1"/>
    </source>
</evidence>
<proteinExistence type="inferred from homology"/>
<comment type="similarity">
    <text evidence="2">Belongs to the bacterial solute-binding protein 3 family.</text>
</comment>
<gene>
    <name evidence="7" type="ORF">JYA62_10680</name>
</gene>
<evidence type="ECO:0000313" key="8">
    <source>
        <dbReference type="Proteomes" id="UP000779070"/>
    </source>
</evidence>
<evidence type="ECO:0000256" key="2">
    <source>
        <dbReference type="ARBA" id="ARBA00010333"/>
    </source>
</evidence>
<evidence type="ECO:0000256" key="1">
    <source>
        <dbReference type="ARBA" id="ARBA00004339"/>
    </source>
</evidence>
<dbReference type="InterPro" id="IPR001638">
    <property type="entry name" value="Solute-binding_3/MltF_N"/>
</dbReference>
<keyword evidence="3 5" id="KW-0732">Signal</keyword>
<reference evidence="7 8" key="1">
    <citation type="submission" date="2021-02" db="EMBL/GenBank/DDBJ databases">
        <title>Draft Genome Sequences of 5 Vibrio neptunius Strains Isolated From of Bivalve Hatcheries.</title>
        <authorList>
            <person name="Galvis F."/>
            <person name="Barja J.L."/>
            <person name="Lemos M.L."/>
            <person name="Balado M."/>
        </authorList>
    </citation>
    <scope>NUCLEOTIDE SEQUENCE [LARGE SCALE GENOMIC DNA]</scope>
    <source>
        <strain evidence="7 8">PP-145.98</strain>
    </source>
</reference>
<dbReference type="Gene3D" id="1.10.530.10">
    <property type="match status" value="1"/>
</dbReference>
<evidence type="ECO:0000256" key="4">
    <source>
        <dbReference type="ARBA" id="ARBA00023237"/>
    </source>
</evidence>
<accession>A0ABS3A0Y4</accession>
<dbReference type="SUPFAM" id="SSF53850">
    <property type="entry name" value="Periplasmic binding protein-like II"/>
    <property type="match status" value="1"/>
</dbReference>
<dbReference type="Gene3D" id="3.40.190.10">
    <property type="entry name" value="Periplasmic binding protein-like II"/>
    <property type="match status" value="2"/>
</dbReference>
<dbReference type="Proteomes" id="UP000779070">
    <property type="component" value="Unassembled WGS sequence"/>
</dbReference>
<dbReference type="Pfam" id="PF00497">
    <property type="entry name" value="SBP_bac_3"/>
    <property type="match status" value="1"/>
</dbReference>
<feature type="chain" id="PRO_5046346112" evidence="5">
    <location>
        <begin position="19"/>
        <end position="481"/>
    </location>
</feature>
<feature type="signal peptide" evidence="5">
    <location>
        <begin position="1"/>
        <end position="18"/>
    </location>
</feature>
<protein>
    <submittedName>
        <fullName evidence="7">Lytic transglycosylase F</fullName>
    </submittedName>
</protein>
<dbReference type="CDD" id="cd01009">
    <property type="entry name" value="PBP2_YfhD_N"/>
    <property type="match status" value="1"/>
</dbReference>
<keyword evidence="8" id="KW-1185">Reference proteome</keyword>
<comment type="subcellular location">
    <subcellularLocation>
        <location evidence="1">Cell outer membrane</location>
        <topology evidence="1">Peripheral membrane protein</topology>
    </subcellularLocation>
</comment>
<evidence type="ECO:0000256" key="3">
    <source>
        <dbReference type="ARBA" id="ARBA00022729"/>
    </source>
</evidence>
<dbReference type="SUPFAM" id="SSF53955">
    <property type="entry name" value="Lysozyme-like"/>
    <property type="match status" value="1"/>
</dbReference>
<sequence length="481" mass="55174">MSKIVLFLILFVAMPQHADALSLSPLKKNPYVGDLDELERKGAIRVLVSADLGFYYIEDGKPKGILAELLYHFEKELRQRSSYFNLQIIPVHRDELLPSLEKGFGDLIVANLTMTSYRSKYVDFSIPVLQGVRELLITHDTNVPPITELKEISGQEIWVRASSSYFESLQKVNQMLDVHDLQPVTIRFVEETLQDIEIIELVNQGHINATILDSHKAELWLKVMDNILLHDQAPIRVDGKIAWAMRKNSPHLQSFVNQYLRKTRSGTLLGNVIYGKYLDKTGWLKRILHPDHIGRLDSLSGIFANYSEQYDFDPLMISAQGFQESGLDQSKVSHKGAVGVMQVLPSTAMDPNVAIPNIYQVDNNIHAGVKYMRFIKDRYFSDDEITPDNQVYFSLAAYNAGPTNIRKMRNLAKQHGYDPNRWFRHVEIMARRNIGREPVHYVSNINRYFVIYKQLNALKEQRKLQSTSKSTPDLFVPSIDK</sequence>
<dbReference type="EMBL" id="JAFHLB010000011">
    <property type="protein sequence ID" value="MBN3578136.1"/>
    <property type="molecule type" value="Genomic_DNA"/>
</dbReference>
<dbReference type="PANTHER" id="PTHR35936">
    <property type="entry name" value="MEMBRANE-BOUND LYTIC MUREIN TRANSGLYCOSYLASE F"/>
    <property type="match status" value="1"/>
</dbReference>
<comment type="caution">
    <text evidence="7">The sequence shown here is derived from an EMBL/GenBank/DDBJ whole genome shotgun (WGS) entry which is preliminary data.</text>
</comment>
<evidence type="ECO:0000256" key="5">
    <source>
        <dbReference type="SAM" id="SignalP"/>
    </source>
</evidence>
<organism evidence="7 8">
    <name type="scientific">Vibrio neptunius</name>
    <dbReference type="NCBI Taxonomy" id="170651"/>
    <lineage>
        <taxon>Bacteria</taxon>
        <taxon>Pseudomonadati</taxon>
        <taxon>Pseudomonadota</taxon>
        <taxon>Gammaproteobacteria</taxon>
        <taxon>Vibrionales</taxon>
        <taxon>Vibrionaceae</taxon>
        <taxon>Vibrio</taxon>
    </lineage>
</organism>
<name>A0ABS3A0Y4_9VIBR</name>
<dbReference type="InterPro" id="IPR008258">
    <property type="entry name" value="Transglycosylase_SLT_dom_1"/>
</dbReference>
<keyword evidence="4" id="KW-0472">Membrane</keyword>
<dbReference type="Pfam" id="PF01464">
    <property type="entry name" value="SLT"/>
    <property type="match status" value="1"/>
</dbReference>
<evidence type="ECO:0000259" key="6">
    <source>
        <dbReference type="SMART" id="SM00062"/>
    </source>
</evidence>
<dbReference type="SMART" id="SM00062">
    <property type="entry name" value="PBPb"/>
    <property type="match status" value="1"/>
</dbReference>
<dbReference type="InterPro" id="IPR023346">
    <property type="entry name" value="Lysozyme-like_dom_sf"/>
</dbReference>
<dbReference type="CDD" id="cd13403">
    <property type="entry name" value="MLTF-like"/>
    <property type="match status" value="1"/>
</dbReference>